<accession>A0ABW4CM74</accession>
<feature type="transmembrane region" description="Helical" evidence="1">
    <location>
        <begin position="165"/>
        <end position="187"/>
    </location>
</feature>
<dbReference type="Proteomes" id="UP001597196">
    <property type="component" value="Unassembled WGS sequence"/>
</dbReference>
<feature type="transmembrane region" description="Helical" evidence="1">
    <location>
        <begin position="139"/>
        <end position="158"/>
    </location>
</feature>
<comment type="caution">
    <text evidence="2">The sequence shown here is derived from an EMBL/GenBank/DDBJ whole genome shotgun (WGS) entry which is preliminary data.</text>
</comment>
<feature type="transmembrane region" description="Helical" evidence="1">
    <location>
        <begin position="80"/>
        <end position="99"/>
    </location>
</feature>
<proteinExistence type="predicted"/>
<evidence type="ECO:0000313" key="3">
    <source>
        <dbReference type="Proteomes" id="UP001597196"/>
    </source>
</evidence>
<protein>
    <submittedName>
        <fullName evidence="2">Uncharacterized protein</fullName>
    </submittedName>
</protein>
<gene>
    <name evidence="2" type="ORF">ACFQ4P_11155</name>
</gene>
<reference evidence="3" key="1">
    <citation type="journal article" date="2019" name="Int. J. Syst. Evol. Microbiol.">
        <title>The Global Catalogue of Microorganisms (GCM) 10K type strain sequencing project: providing services to taxonomists for standard genome sequencing and annotation.</title>
        <authorList>
            <consortium name="The Broad Institute Genomics Platform"/>
            <consortium name="The Broad Institute Genome Sequencing Center for Infectious Disease"/>
            <person name="Wu L."/>
            <person name="Ma J."/>
        </authorList>
    </citation>
    <scope>NUCLEOTIDE SEQUENCE [LARGE SCALE GENOMIC DNA]</scope>
    <source>
        <strain evidence="3">CCM 8980</strain>
    </source>
</reference>
<keyword evidence="1" id="KW-0472">Membrane</keyword>
<keyword evidence="1" id="KW-0812">Transmembrane</keyword>
<organism evidence="2 3">
    <name type="scientific">Lacticaseibacillus mingshuiensis</name>
    <dbReference type="NCBI Taxonomy" id="2799574"/>
    <lineage>
        <taxon>Bacteria</taxon>
        <taxon>Bacillati</taxon>
        <taxon>Bacillota</taxon>
        <taxon>Bacilli</taxon>
        <taxon>Lactobacillales</taxon>
        <taxon>Lactobacillaceae</taxon>
        <taxon>Lacticaseibacillus</taxon>
    </lineage>
</organism>
<feature type="transmembrane region" description="Helical" evidence="1">
    <location>
        <begin position="207"/>
        <end position="228"/>
    </location>
</feature>
<keyword evidence="1" id="KW-1133">Transmembrane helix</keyword>
<dbReference type="RefSeq" id="WP_203628212.1">
    <property type="nucleotide sequence ID" value="NZ_BOLQ01000020.1"/>
</dbReference>
<feature type="transmembrane region" description="Helical" evidence="1">
    <location>
        <begin position="47"/>
        <end position="68"/>
    </location>
</feature>
<feature type="transmembrane region" description="Helical" evidence="1">
    <location>
        <begin position="12"/>
        <end position="35"/>
    </location>
</feature>
<evidence type="ECO:0000313" key="2">
    <source>
        <dbReference type="EMBL" id="MFD1430796.1"/>
    </source>
</evidence>
<name>A0ABW4CM74_9LACO</name>
<evidence type="ECO:0000256" key="1">
    <source>
        <dbReference type="SAM" id="Phobius"/>
    </source>
</evidence>
<sequence length="244" mass="26476">MRVKVLVKYNLHTLLPTTLALLLVILAFGWLTAHIMHFNSSETLTYFVWGLIFAYPFVLGMANPDFAFQNSMIRPQLRKAALVTLVVIATCGTLTQLAIAPLQSWLLTGTATSHVATQGSSVFRLAAGMPLASQVLMNWLLDLALGTFGYICGLLSLGQNKRRTALLIFLIWTGGWALIVLAVILLRQLPKLSPFLNAIGNFAATDLGKLILAALSCLVMIGWLAAIVRRVQTAPFNGKKGLAA</sequence>
<keyword evidence="3" id="KW-1185">Reference proteome</keyword>
<dbReference type="EMBL" id="JBHTOC010000017">
    <property type="protein sequence ID" value="MFD1430796.1"/>
    <property type="molecule type" value="Genomic_DNA"/>
</dbReference>